<feature type="non-terminal residue" evidence="3">
    <location>
        <position position="438"/>
    </location>
</feature>
<dbReference type="SUPFAM" id="SSF50156">
    <property type="entry name" value="PDZ domain-like"/>
    <property type="match status" value="1"/>
</dbReference>
<feature type="domain" description="PDZ" evidence="2">
    <location>
        <begin position="12"/>
        <end position="86"/>
    </location>
</feature>
<dbReference type="EMBL" id="VZUB01028076">
    <property type="protein sequence ID" value="NXU78553.1"/>
    <property type="molecule type" value="Genomic_DNA"/>
</dbReference>
<dbReference type="Pfam" id="PF00595">
    <property type="entry name" value="PDZ"/>
    <property type="match status" value="1"/>
</dbReference>
<dbReference type="Gene3D" id="2.30.42.10">
    <property type="match status" value="1"/>
</dbReference>
<sequence>ISLSCSYSLESGIQIISIAKSSGLGLTVGGGSNRADGPMIYVQELLPDGDCYKDGRLRPGDQLIAINKDSLVGSTHEEARKIIAKAKFRHEGNTEVAFIPGRGRLHPGLTVPNIPSPPPKAVGNGLSSCRLKVHVRSPEVDICPPELTVSDNTSSEFCFVGISFLYPTVLPLIFIYGFSAPASASNHKAASATKPKVALDPHIRIKDGKLELVLQYLGLAVSEEKKRQLRQSLTTDSQGTVAYGDVLQALRDLVPEELDEAGLDSSSMLFTQHEVTNLLDTSAFHSSVFDSLNCNGNEELEQLQLEMVDLRQEVQRLKSLLKEVENSKKSMEEELQMLNQKALGFLSENQTLHSKLQMAEVVQRQAHSAEQDYEEVIHLLEAEIAELKMQVVGKKTKHEDIWELRRQLSLADGQLRKSEVSRKRLEICNRKLLLFVQV</sequence>
<comment type="caution">
    <text evidence="3">The sequence shown here is derived from an EMBL/GenBank/DDBJ whole genome shotgun (WGS) entry which is preliminary data.</text>
</comment>
<keyword evidence="4" id="KW-1185">Reference proteome</keyword>
<dbReference type="AlphaFoldDB" id="A0A7L3NIQ7"/>
<dbReference type="SMART" id="SM00228">
    <property type="entry name" value="PDZ"/>
    <property type="match status" value="1"/>
</dbReference>
<accession>A0A7L3NIQ7</accession>
<dbReference type="OrthoDB" id="6022242at2759"/>
<proteinExistence type="predicted"/>
<feature type="coiled-coil region" evidence="1">
    <location>
        <begin position="300"/>
        <end position="341"/>
    </location>
</feature>
<protein>
    <submittedName>
        <fullName evidence="3">STXB4 protein</fullName>
    </submittedName>
</protein>
<dbReference type="Proteomes" id="UP000579904">
    <property type="component" value="Unassembled WGS sequence"/>
</dbReference>
<dbReference type="CDD" id="cd06698">
    <property type="entry name" value="PDZ1_hSTXBP4-PDZ2_GgSTXBP4-like"/>
    <property type="match status" value="1"/>
</dbReference>
<reference evidence="3 4" key="1">
    <citation type="submission" date="2019-09" db="EMBL/GenBank/DDBJ databases">
        <title>Bird 10,000 Genomes (B10K) Project - Family phase.</title>
        <authorList>
            <person name="Zhang G."/>
        </authorList>
    </citation>
    <scope>NUCLEOTIDE SEQUENCE [LARGE SCALE GENOMIC DNA]</scope>
    <source>
        <strain evidence="3">OUT-0002</strain>
    </source>
</reference>
<gene>
    <name evidence="3" type="primary">Stxbp4_1</name>
    <name evidence="3" type="ORF">OREMEL_R05214</name>
</gene>
<dbReference type="PROSITE" id="PS50106">
    <property type="entry name" value="PDZ"/>
    <property type="match status" value="1"/>
</dbReference>
<evidence type="ECO:0000256" key="1">
    <source>
        <dbReference type="SAM" id="Coils"/>
    </source>
</evidence>
<name>A0A7L3NIQ7_9AVES</name>
<evidence type="ECO:0000259" key="2">
    <source>
        <dbReference type="PROSITE" id="PS50106"/>
    </source>
</evidence>
<organism evidence="3 4">
    <name type="scientific">Oreotrochilus melanogaster</name>
    <dbReference type="NCBI Taxonomy" id="689266"/>
    <lineage>
        <taxon>Eukaryota</taxon>
        <taxon>Metazoa</taxon>
        <taxon>Chordata</taxon>
        <taxon>Craniata</taxon>
        <taxon>Vertebrata</taxon>
        <taxon>Euteleostomi</taxon>
        <taxon>Archelosauria</taxon>
        <taxon>Archosauria</taxon>
        <taxon>Dinosauria</taxon>
        <taxon>Saurischia</taxon>
        <taxon>Theropoda</taxon>
        <taxon>Coelurosauria</taxon>
        <taxon>Aves</taxon>
        <taxon>Neognathae</taxon>
        <taxon>Neoaves</taxon>
        <taxon>Strisores</taxon>
        <taxon>Apodiformes</taxon>
        <taxon>Trochilidae</taxon>
        <taxon>Oreotrochilus</taxon>
    </lineage>
</organism>
<keyword evidence="1" id="KW-0175">Coiled coil</keyword>
<evidence type="ECO:0000313" key="3">
    <source>
        <dbReference type="EMBL" id="NXU78553.1"/>
    </source>
</evidence>
<feature type="non-terminal residue" evidence="3">
    <location>
        <position position="1"/>
    </location>
</feature>
<dbReference type="PANTHER" id="PTHR19964:SF35">
    <property type="entry name" value="PDZ DOMAIN-CONTAINING PROTEIN"/>
    <property type="match status" value="1"/>
</dbReference>
<dbReference type="InterPro" id="IPR001478">
    <property type="entry name" value="PDZ"/>
</dbReference>
<dbReference type="PANTHER" id="PTHR19964">
    <property type="entry name" value="MULTIPLE PDZ DOMAIN PROTEIN"/>
    <property type="match status" value="1"/>
</dbReference>
<dbReference type="InterPro" id="IPR036034">
    <property type="entry name" value="PDZ_sf"/>
</dbReference>
<evidence type="ECO:0000313" key="4">
    <source>
        <dbReference type="Proteomes" id="UP000579904"/>
    </source>
</evidence>
<dbReference type="InterPro" id="IPR051342">
    <property type="entry name" value="PDZ_scaffold"/>
</dbReference>